<proteinExistence type="predicted"/>
<accession>A0AAU9PVY7</accession>
<keyword evidence="2" id="KW-1185">Reference proteome</keyword>
<reference evidence="1 2" key="1">
    <citation type="submission" date="2022-01" db="EMBL/GenBank/DDBJ databases">
        <authorList>
            <person name="Xiong W."/>
            <person name="Schranz E."/>
        </authorList>
    </citation>
    <scope>NUCLEOTIDE SEQUENCE [LARGE SCALE GENOMIC DNA]</scope>
</reference>
<dbReference type="AlphaFoldDB" id="A0AAU9PVY7"/>
<evidence type="ECO:0000313" key="1">
    <source>
        <dbReference type="EMBL" id="CAH1454597.1"/>
    </source>
</evidence>
<gene>
    <name evidence="1" type="ORF">LVIROSA_LOCUS39767</name>
</gene>
<comment type="caution">
    <text evidence="1">The sequence shown here is derived from an EMBL/GenBank/DDBJ whole genome shotgun (WGS) entry which is preliminary data.</text>
</comment>
<organism evidence="1 2">
    <name type="scientific">Lactuca virosa</name>
    <dbReference type="NCBI Taxonomy" id="75947"/>
    <lineage>
        <taxon>Eukaryota</taxon>
        <taxon>Viridiplantae</taxon>
        <taxon>Streptophyta</taxon>
        <taxon>Embryophyta</taxon>
        <taxon>Tracheophyta</taxon>
        <taxon>Spermatophyta</taxon>
        <taxon>Magnoliopsida</taxon>
        <taxon>eudicotyledons</taxon>
        <taxon>Gunneridae</taxon>
        <taxon>Pentapetalae</taxon>
        <taxon>asterids</taxon>
        <taxon>campanulids</taxon>
        <taxon>Asterales</taxon>
        <taxon>Asteraceae</taxon>
        <taxon>Cichorioideae</taxon>
        <taxon>Cichorieae</taxon>
        <taxon>Lactucinae</taxon>
        <taxon>Lactuca</taxon>
    </lineage>
</organism>
<dbReference type="Proteomes" id="UP001157418">
    <property type="component" value="Unassembled WGS sequence"/>
</dbReference>
<protein>
    <submittedName>
        <fullName evidence="1">Uncharacterized protein</fullName>
    </submittedName>
</protein>
<dbReference type="EMBL" id="CAKMRJ010005777">
    <property type="protein sequence ID" value="CAH1454597.1"/>
    <property type="molecule type" value="Genomic_DNA"/>
</dbReference>
<evidence type="ECO:0000313" key="2">
    <source>
        <dbReference type="Proteomes" id="UP001157418"/>
    </source>
</evidence>
<sequence length="140" mass="16014">MREGNKSRDYTGEEIEKELELMGLDVDEFADAFIYLLRNQADARTIFSSSMKMRKIFLRKTMDGAKKTVEGRRKTARNLADKIRKISGDNLRLQGSITPNTIHHHHHHQHPIVSVFATGAQESRVDFLLDNGAYAGRLFN</sequence>
<name>A0AAU9PVY7_9ASTR</name>